<dbReference type="EMBL" id="CP063231">
    <property type="protein sequence ID" value="URL57227.1"/>
    <property type="molecule type" value="Genomic_DNA"/>
</dbReference>
<keyword evidence="1" id="KW-0812">Transmembrane</keyword>
<dbReference type="RefSeq" id="WP_250338146.1">
    <property type="nucleotide sequence ID" value="NZ_CP063231.1"/>
</dbReference>
<feature type="transmembrane region" description="Helical" evidence="1">
    <location>
        <begin position="37"/>
        <end position="60"/>
    </location>
</feature>
<feature type="transmembrane region" description="Helical" evidence="1">
    <location>
        <begin position="66"/>
        <end position="89"/>
    </location>
</feature>
<protein>
    <submittedName>
        <fullName evidence="2">DUF58 domain-containing protein</fullName>
    </submittedName>
</protein>
<name>A0ABY4SWY2_9GAMM</name>
<keyword evidence="1" id="KW-0472">Membrane</keyword>
<proteinExistence type="predicted"/>
<keyword evidence="1" id="KW-1133">Transmembrane helix</keyword>
<dbReference type="PANTHER" id="PTHR34351:SF1">
    <property type="entry name" value="SLR1927 PROTEIN"/>
    <property type="match status" value="1"/>
</dbReference>
<dbReference type="PANTHER" id="PTHR34351">
    <property type="entry name" value="SLR1927 PROTEIN-RELATED"/>
    <property type="match status" value="1"/>
</dbReference>
<evidence type="ECO:0000256" key="1">
    <source>
        <dbReference type="SAM" id="Phobius"/>
    </source>
</evidence>
<sequence length="318" mass="36050">MWAQATRLIAWAERRLPSLTRLRQREPLPIHLHRRRIYIVPTGFGVGFSVLLAVMLVGSLNYANNAALMLTCQLGAATAGSMLVAFRVLNGLTIGGLRAGTARAGEPIHVALDVSASQRERMAVRLDVGEREHVFVVPAGGTVTVEFDLPTDFRGWLPLPRMRLHSRWPLGLFRTWSWLHPDRAVLVYPRPEAFGPDPFEPQGDADRGRPRPGDELAALREYRPGDPRRQIAWKLSARHHGLLVKDLEQPAPQEDWRLDWDGMHGLDDESRIARLARWIDEARETGRRWSLRLPDGYFDVAQGDEHYHRCMTALAVRP</sequence>
<gene>
    <name evidence="2" type="ORF">IM816_11255</name>
</gene>
<dbReference type="Proteomes" id="UP001056681">
    <property type="component" value="Chromosome"/>
</dbReference>
<reference evidence="2" key="1">
    <citation type="submission" date="2020-10" db="EMBL/GenBank/DDBJ databases">
        <title>Whole-genome sequence of Luteibacter sp. EIF3.</title>
        <authorList>
            <person name="Friedrich I."/>
            <person name="Hertel R."/>
            <person name="Daniel R."/>
        </authorList>
    </citation>
    <scope>NUCLEOTIDE SEQUENCE</scope>
    <source>
        <strain evidence="2">EIF3</strain>
    </source>
</reference>
<keyword evidence="3" id="KW-1185">Reference proteome</keyword>
<organism evidence="2 3">
    <name type="scientific">Luteibacter flocculans</name>
    <dbReference type="NCBI Taxonomy" id="2780091"/>
    <lineage>
        <taxon>Bacteria</taxon>
        <taxon>Pseudomonadati</taxon>
        <taxon>Pseudomonadota</taxon>
        <taxon>Gammaproteobacteria</taxon>
        <taxon>Lysobacterales</taxon>
        <taxon>Rhodanobacteraceae</taxon>
        <taxon>Luteibacter</taxon>
    </lineage>
</organism>
<accession>A0ABY4SWY2</accession>
<evidence type="ECO:0000313" key="3">
    <source>
        <dbReference type="Proteomes" id="UP001056681"/>
    </source>
</evidence>
<evidence type="ECO:0000313" key="2">
    <source>
        <dbReference type="EMBL" id="URL57227.1"/>
    </source>
</evidence>